<dbReference type="WBParaSite" id="HPBE_0001955901-mRNA-1">
    <property type="protein sequence ID" value="HPBE_0001955901-mRNA-1"/>
    <property type="gene ID" value="HPBE_0001955901"/>
</dbReference>
<proteinExistence type="predicted"/>
<evidence type="ECO:0000256" key="1">
    <source>
        <dbReference type="SAM" id="MobiDB-lite"/>
    </source>
</evidence>
<dbReference type="Proteomes" id="UP000050761">
    <property type="component" value="Unassembled WGS sequence"/>
</dbReference>
<gene>
    <name evidence="2" type="ORF">HPBE_LOCUS19558</name>
</gene>
<dbReference type="EMBL" id="UZAH01031456">
    <property type="protein sequence ID" value="VDP15539.1"/>
    <property type="molecule type" value="Genomic_DNA"/>
</dbReference>
<name>A0A183GBR8_HELPZ</name>
<accession>A0A183GBR8</accession>
<keyword evidence="3" id="KW-1185">Reference proteome</keyword>
<feature type="region of interest" description="Disordered" evidence="1">
    <location>
        <begin position="31"/>
        <end position="62"/>
    </location>
</feature>
<evidence type="ECO:0000313" key="3">
    <source>
        <dbReference type="Proteomes" id="UP000050761"/>
    </source>
</evidence>
<sequence length="81" mass="8548">MMNATTNEVGCAVKQVGDRYLSSVQGPIHQAEGVGKGTLRGKTSTNPRARIHQAEGVGKGTLRGRDTLDDACVSDSYLITT</sequence>
<protein>
    <submittedName>
        <fullName evidence="2 4">Uncharacterized protein</fullName>
    </submittedName>
</protein>
<dbReference type="AlphaFoldDB" id="A0A183GBR8"/>
<accession>A0A3P8EUB0</accession>
<reference evidence="2 3" key="1">
    <citation type="submission" date="2018-11" db="EMBL/GenBank/DDBJ databases">
        <authorList>
            <consortium name="Pathogen Informatics"/>
        </authorList>
    </citation>
    <scope>NUCLEOTIDE SEQUENCE [LARGE SCALE GENOMIC DNA]</scope>
</reference>
<reference evidence="4" key="2">
    <citation type="submission" date="2019-09" db="UniProtKB">
        <authorList>
            <consortium name="WormBaseParasite"/>
        </authorList>
    </citation>
    <scope>IDENTIFICATION</scope>
</reference>
<organism evidence="3 4">
    <name type="scientific">Heligmosomoides polygyrus</name>
    <name type="common">Parasitic roundworm</name>
    <dbReference type="NCBI Taxonomy" id="6339"/>
    <lineage>
        <taxon>Eukaryota</taxon>
        <taxon>Metazoa</taxon>
        <taxon>Ecdysozoa</taxon>
        <taxon>Nematoda</taxon>
        <taxon>Chromadorea</taxon>
        <taxon>Rhabditida</taxon>
        <taxon>Rhabditina</taxon>
        <taxon>Rhabditomorpha</taxon>
        <taxon>Strongyloidea</taxon>
        <taxon>Heligmosomidae</taxon>
        <taxon>Heligmosomoides</taxon>
    </lineage>
</organism>
<evidence type="ECO:0000313" key="2">
    <source>
        <dbReference type="EMBL" id="VDP15539.1"/>
    </source>
</evidence>
<evidence type="ECO:0000313" key="4">
    <source>
        <dbReference type="WBParaSite" id="HPBE_0001955901-mRNA-1"/>
    </source>
</evidence>